<evidence type="ECO:0000256" key="2">
    <source>
        <dbReference type="ARBA" id="ARBA00022723"/>
    </source>
</evidence>
<evidence type="ECO:0000313" key="13">
    <source>
        <dbReference type="Proteomes" id="UP000663832"/>
    </source>
</evidence>
<keyword evidence="5" id="KW-0539">Nucleus</keyword>
<dbReference type="PANTHER" id="PTHR46527:SF1">
    <property type="entry name" value="NUCLEOPORIN NUP42"/>
    <property type="match status" value="1"/>
</dbReference>
<evidence type="ECO:0000259" key="11">
    <source>
        <dbReference type="PROSITE" id="PS50103"/>
    </source>
</evidence>
<dbReference type="EMBL" id="CAJNOM010000092">
    <property type="protein sequence ID" value="CAF1029033.1"/>
    <property type="molecule type" value="Genomic_DNA"/>
</dbReference>
<dbReference type="InterPro" id="IPR051767">
    <property type="entry name" value="Nucleoporin_NUP42"/>
</dbReference>
<dbReference type="Pfam" id="PF18345">
    <property type="entry name" value="zf_CCCH_4"/>
    <property type="match status" value="1"/>
</dbReference>
<accession>A0A814J0R9</accession>
<evidence type="ECO:0000256" key="8">
    <source>
        <dbReference type="ARBA" id="ARBA00042384"/>
    </source>
</evidence>
<proteinExistence type="predicted"/>
<evidence type="ECO:0000256" key="1">
    <source>
        <dbReference type="ARBA" id="ARBA00004335"/>
    </source>
</evidence>
<protein>
    <recommendedName>
        <fullName evidence="7">Nucleoporin NUP42</fullName>
    </recommendedName>
    <alternativeName>
        <fullName evidence="8">Nucleoporin-like protein 2</fullName>
    </alternativeName>
</protein>
<dbReference type="Gene3D" id="3.30.1370.210">
    <property type="match status" value="1"/>
</dbReference>
<evidence type="ECO:0000256" key="5">
    <source>
        <dbReference type="ARBA" id="ARBA00023242"/>
    </source>
</evidence>
<keyword evidence="3 9" id="KW-0863">Zinc-finger</keyword>
<dbReference type="PROSITE" id="PS50103">
    <property type="entry name" value="ZF_C3H1"/>
    <property type="match status" value="1"/>
</dbReference>
<evidence type="ECO:0000256" key="4">
    <source>
        <dbReference type="ARBA" id="ARBA00022833"/>
    </source>
</evidence>
<evidence type="ECO:0000313" key="12">
    <source>
        <dbReference type="EMBL" id="CAF1029033.1"/>
    </source>
</evidence>
<feature type="zinc finger region" description="C3H1-type" evidence="9">
    <location>
        <begin position="1"/>
        <end position="25"/>
    </location>
</feature>
<evidence type="ECO:0000256" key="7">
    <source>
        <dbReference type="ARBA" id="ARBA00039886"/>
    </source>
</evidence>
<dbReference type="PANTHER" id="PTHR46527">
    <property type="entry name" value="NUCLEOPORIN-LIKE PROTEIN 2"/>
    <property type="match status" value="1"/>
</dbReference>
<feature type="domain" description="C3H1-type" evidence="11">
    <location>
        <begin position="1"/>
        <end position="25"/>
    </location>
</feature>
<evidence type="ECO:0000256" key="9">
    <source>
        <dbReference type="PROSITE-ProRule" id="PRU00723"/>
    </source>
</evidence>
<dbReference type="AlphaFoldDB" id="A0A814J0R9"/>
<reference evidence="12" key="1">
    <citation type="submission" date="2021-02" db="EMBL/GenBank/DDBJ databases">
        <authorList>
            <person name="Nowell W R."/>
        </authorList>
    </citation>
    <scope>NUCLEOTIDE SEQUENCE</scope>
</reference>
<dbReference type="GO" id="GO:0008270">
    <property type="term" value="F:zinc ion binding"/>
    <property type="evidence" value="ECO:0007669"/>
    <property type="project" value="UniProtKB-KW"/>
</dbReference>
<dbReference type="OrthoDB" id="20729at2759"/>
<dbReference type="InterPro" id="IPR036855">
    <property type="entry name" value="Znf_CCCH_sf"/>
</dbReference>
<evidence type="ECO:0000256" key="6">
    <source>
        <dbReference type="ARBA" id="ARBA00037262"/>
    </source>
</evidence>
<comment type="caution">
    <text evidence="12">The sequence shown here is derived from an EMBL/GenBank/DDBJ whole genome shotgun (WGS) entry which is preliminary data.</text>
</comment>
<keyword evidence="13" id="KW-1185">Reference proteome</keyword>
<organism evidence="12 13">
    <name type="scientific">Adineta steineri</name>
    <dbReference type="NCBI Taxonomy" id="433720"/>
    <lineage>
        <taxon>Eukaryota</taxon>
        <taxon>Metazoa</taxon>
        <taxon>Spiralia</taxon>
        <taxon>Gnathifera</taxon>
        <taxon>Rotifera</taxon>
        <taxon>Eurotatoria</taxon>
        <taxon>Bdelloidea</taxon>
        <taxon>Adinetida</taxon>
        <taxon>Adinetidae</taxon>
        <taxon>Adineta</taxon>
    </lineage>
</organism>
<gene>
    <name evidence="12" type="ORF">QVE165_LOCUS16432</name>
</gene>
<comment type="function">
    <text evidence="6">Required for the export of mRNAs containing poly(A) tails from the nucleus into the cytoplasm.</text>
</comment>
<keyword evidence="2 9" id="KW-0479">Metal-binding</keyword>
<dbReference type="SMART" id="SM00356">
    <property type="entry name" value="ZnF_C3H1"/>
    <property type="match status" value="1"/>
</dbReference>
<feature type="region of interest" description="Disordered" evidence="10">
    <location>
        <begin position="26"/>
        <end position="46"/>
    </location>
</feature>
<keyword evidence="4 9" id="KW-0862">Zinc</keyword>
<dbReference type="InterPro" id="IPR000571">
    <property type="entry name" value="Znf_CCCH"/>
</dbReference>
<name>A0A814J0R9_9BILA</name>
<dbReference type="GO" id="GO:0031965">
    <property type="term" value="C:nuclear membrane"/>
    <property type="evidence" value="ECO:0007669"/>
    <property type="project" value="UniProtKB-SubCell"/>
</dbReference>
<dbReference type="SUPFAM" id="SSF90229">
    <property type="entry name" value="CCCH zinc finger"/>
    <property type="match status" value="1"/>
</dbReference>
<comment type="subcellular location">
    <subcellularLocation>
        <location evidence="1">Nucleus membrane</location>
        <topology evidence="1">Peripheral membrane protein</topology>
        <orientation evidence="1">Cytoplasmic side</orientation>
    </subcellularLocation>
</comment>
<dbReference type="Proteomes" id="UP000663832">
    <property type="component" value="Unassembled WGS sequence"/>
</dbReference>
<sequence length="253" mass="29354">MSVCQYYLRGNCRYGDRCRYPHVNSNESHMHRQNAPQSHPRPHRAPINPVYKYVAPSVANKRNNVTNPATSATLKWLTENYTDRMKAFDILVQMQTEAKVWLKTGLWRFTSRSLFPGGHPLEHWTDHSFEEMKWAHRCMSNTGEEHKYKKAYSDYWENTQRELIGLSELRIDTIKLLKDHIAEYVASNHKPSTTLPSDIDMKDDNHITTATSNVELTNYTADDQLLADERAAFESDTFELGHIPVHAPSQQFC</sequence>
<evidence type="ECO:0000256" key="10">
    <source>
        <dbReference type="SAM" id="MobiDB-lite"/>
    </source>
</evidence>
<evidence type="ECO:0000256" key="3">
    <source>
        <dbReference type="ARBA" id="ARBA00022771"/>
    </source>
</evidence>